<protein>
    <recommendedName>
        <fullName evidence="3">Nudix hydrolase domain-containing protein</fullName>
    </recommendedName>
</protein>
<name>A0A1F7Z1C9_9BACT</name>
<dbReference type="InterPro" id="IPR015797">
    <property type="entry name" value="NUDIX_hydrolase-like_dom_sf"/>
</dbReference>
<dbReference type="GO" id="GO:0016787">
    <property type="term" value="F:hydrolase activity"/>
    <property type="evidence" value="ECO:0007669"/>
    <property type="project" value="UniProtKB-KW"/>
</dbReference>
<gene>
    <name evidence="4" type="ORF">A2803_00070</name>
</gene>
<dbReference type="PROSITE" id="PS51462">
    <property type="entry name" value="NUDIX"/>
    <property type="match status" value="1"/>
</dbReference>
<dbReference type="AlphaFoldDB" id="A0A1F7Z1C9"/>
<reference evidence="4 5" key="1">
    <citation type="journal article" date="2016" name="Nat. Commun.">
        <title>Thousands of microbial genomes shed light on interconnected biogeochemical processes in an aquifer system.</title>
        <authorList>
            <person name="Anantharaman K."/>
            <person name="Brown C.T."/>
            <person name="Hug L.A."/>
            <person name="Sharon I."/>
            <person name="Castelle C.J."/>
            <person name="Probst A.J."/>
            <person name="Thomas B.C."/>
            <person name="Singh A."/>
            <person name="Wilkins M.J."/>
            <person name="Karaoz U."/>
            <person name="Brodie E.L."/>
            <person name="Williams K.H."/>
            <person name="Hubbard S.S."/>
            <person name="Banfield J.F."/>
        </authorList>
    </citation>
    <scope>NUCLEOTIDE SEQUENCE [LARGE SCALE GENOMIC DNA]</scope>
</reference>
<accession>A0A1F7Z1C9</accession>
<comment type="caution">
    <text evidence="4">The sequence shown here is derived from an EMBL/GenBank/DDBJ whole genome shotgun (WGS) entry which is preliminary data.</text>
</comment>
<dbReference type="PRINTS" id="PR00502">
    <property type="entry name" value="NUDIXFAMILY"/>
</dbReference>
<dbReference type="Pfam" id="PF00293">
    <property type="entry name" value="NUDIX"/>
    <property type="match status" value="1"/>
</dbReference>
<evidence type="ECO:0000313" key="4">
    <source>
        <dbReference type="EMBL" id="OGM33234.1"/>
    </source>
</evidence>
<keyword evidence="1 2" id="KW-0378">Hydrolase</keyword>
<dbReference type="Proteomes" id="UP000178870">
    <property type="component" value="Unassembled WGS sequence"/>
</dbReference>
<comment type="similarity">
    <text evidence="2">Belongs to the Nudix hydrolase family.</text>
</comment>
<dbReference type="InterPro" id="IPR020476">
    <property type="entry name" value="Nudix_hydrolase"/>
</dbReference>
<dbReference type="PANTHER" id="PTHR43736:SF1">
    <property type="entry name" value="DIHYDRONEOPTERIN TRIPHOSPHATE DIPHOSPHATASE"/>
    <property type="match status" value="1"/>
</dbReference>
<sequence>MRRAVAVVIKDKKERVLLTQRGRIARDEFGKWENCGGAVDEGETEEEAIKREVREELGCGLEIKNVLYKDKFKTDSGTNWQVIIFEGKLIGEPKPQNKDENAAVKWFKKEELKNVNLATYTRQDFIRFGWINK</sequence>
<dbReference type="PANTHER" id="PTHR43736">
    <property type="entry name" value="ADP-RIBOSE PYROPHOSPHATASE"/>
    <property type="match status" value="1"/>
</dbReference>
<dbReference type="CDD" id="cd02883">
    <property type="entry name" value="NUDIX_Hydrolase"/>
    <property type="match status" value="1"/>
</dbReference>
<proteinExistence type="inferred from homology"/>
<organism evidence="4 5">
    <name type="scientific">Candidatus Woesebacteria bacterium RIFCSPHIGHO2_01_FULL_44_21</name>
    <dbReference type="NCBI Taxonomy" id="1802503"/>
    <lineage>
        <taxon>Bacteria</taxon>
        <taxon>Candidatus Woeseibacteriota</taxon>
    </lineage>
</organism>
<dbReference type="PROSITE" id="PS00893">
    <property type="entry name" value="NUDIX_BOX"/>
    <property type="match status" value="1"/>
</dbReference>
<feature type="domain" description="Nudix hydrolase" evidence="3">
    <location>
        <begin position="1"/>
        <end position="130"/>
    </location>
</feature>
<dbReference type="Gene3D" id="3.90.79.10">
    <property type="entry name" value="Nucleoside Triphosphate Pyrophosphohydrolase"/>
    <property type="match status" value="1"/>
</dbReference>
<dbReference type="InterPro" id="IPR020084">
    <property type="entry name" value="NUDIX_hydrolase_CS"/>
</dbReference>
<evidence type="ECO:0000313" key="5">
    <source>
        <dbReference type="Proteomes" id="UP000178870"/>
    </source>
</evidence>
<dbReference type="SUPFAM" id="SSF55811">
    <property type="entry name" value="Nudix"/>
    <property type="match status" value="1"/>
</dbReference>
<evidence type="ECO:0000256" key="2">
    <source>
        <dbReference type="RuleBase" id="RU003476"/>
    </source>
</evidence>
<evidence type="ECO:0000256" key="1">
    <source>
        <dbReference type="ARBA" id="ARBA00022801"/>
    </source>
</evidence>
<dbReference type="EMBL" id="MGGP01000005">
    <property type="protein sequence ID" value="OGM33234.1"/>
    <property type="molecule type" value="Genomic_DNA"/>
</dbReference>
<evidence type="ECO:0000259" key="3">
    <source>
        <dbReference type="PROSITE" id="PS51462"/>
    </source>
</evidence>
<dbReference type="InterPro" id="IPR000086">
    <property type="entry name" value="NUDIX_hydrolase_dom"/>
</dbReference>